<protein>
    <submittedName>
        <fullName evidence="5">Peptidyl-prolyl cis-trans isomerase, cyclophilin-type</fullName>
    </submittedName>
</protein>
<feature type="compositionally biased region" description="Acidic residues" evidence="3">
    <location>
        <begin position="365"/>
        <end position="389"/>
    </location>
</feature>
<dbReference type="eggNOG" id="KOG0885">
    <property type="taxonomic scope" value="Eukaryota"/>
</dbReference>
<evidence type="ECO:0000256" key="2">
    <source>
        <dbReference type="ARBA" id="ARBA00023242"/>
    </source>
</evidence>
<feature type="domain" description="PPIase cyclophilin-type" evidence="4">
    <location>
        <begin position="18"/>
        <end position="167"/>
    </location>
</feature>
<dbReference type="InParanoid" id="D8LFJ0"/>
<dbReference type="PRINTS" id="PR00153">
    <property type="entry name" value="CSAPPISMRASE"/>
</dbReference>
<dbReference type="GO" id="GO:0003755">
    <property type="term" value="F:peptidyl-prolyl cis-trans isomerase activity"/>
    <property type="evidence" value="ECO:0007669"/>
    <property type="project" value="InterPro"/>
</dbReference>
<evidence type="ECO:0000256" key="3">
    <source>
        <dbReference type="SAM" id="MobiDB-lite"/>
    </source>
</evidence>
<dbReference type="PROSITE" id="PS50072">
    <property type="entry name" value="CSA_PPIASE_2"/>
    <property type="match status" value="1"/>
</dbReference>
<proteinExistence type="predicted"/>
<feature type="compositionally biased region" description="Basic and acidic residues" evidence="3">
    <location>
        <begin position="427"/>
        <end position="439"/>
    </location>
</feature>
<sequence length="639" mass="70111">MSNIYLTEPATHGKVLLHTSFGDIDVELWAKECPKACRNFVQLAMEGYYDNTVFHRIIRKFMVQGGDPTGTGKGGESVYGKPFRDEIHTRIKFNHRGQVAMANENEPRTNHSQFFFTLDSAAHLDKKHTIFGKITGNTIFNALRMGDIDTDKDDRPLEPPRLISVEVLLNPFDDIVPRDLSGRGGEAAAAAAAAAAEAEAKKKRRKKQGKKDFKLLSFGEEADQEEKELDALVAGGSGGGGSKSAGRGIKSAHDALDDEKLSKDAAYDEKLSRVKNGDEVTTGDGLRKAVKSAAVAGKGAREDAGSSNGAGGGGGGGGGGGADHPEPLDDGDAFMQKMRQKMMDKRKALEKSKAAVVPAAAADGGDNDDDDPLDFEPEEEEEEEEEEEKEEKKEAEGSGATGAGWRGGDADDETDKEKARRKAIKQRAKEYESLREEMKAKHRAARVMTGEERAKYDAEHMHREMISPVEQMRAKYKKRRKEAGTREDSTMAKLAAFTSTMRTSKKRAKTEDKAEEKVEAYHGQVTEGKLYEGEDDADDGENWFTGPLKFKRHIDDDLRKGSDGRRADDYAVIDPLKQQLKGGRGNDAHGGRSGGEPRRDGGASRRDEAGARNGMDRKREDRGGRHKSSRDSRHSDRRR</sequence>
<feature type="compositionally biased region" description="Basic and acidic residues" evidence="3">
    <location>
        <begin position="553"/>
        <end position="569"/>
    </location>
</feature>
<dbReference type="PANTHER" id="PTHR45625:SF6">
    <property type="entry name" value="SPLICEOSOME-ASSOCIATED PROTEIN CWC27 HOMOLOG"/>
    <property type="match status" value="1"/>
</dbReference>
<dbReference type="InterPro" id="IPR029000">
    <property type="entry name" value="Cyclophilin-like_dom_sf"/>
</dbReference>
<dbReference type="EMBL" id="FN649760">
    <property type="protein sequence ID" value="CBN79910.1"/>
    <property type="molecule type" value="Genomic_DNA"/>
</dbReference>
<evidence type="ECO:0000313" key="5">
    <source>
        <dbReference type="EMBL" id="CBN79910.1"/>
    </source>
</evidence>
<dbReference type="SUPFAM" id="SSF50891">
    <property type="entry name" value="Cyclophilin-like"/>
    <property type="match status" value="1"/>
</dbReference>
<keyword evidence="6" id="KW-1185">Reference proteome</keyword>
<dbReference type="PROSITE" id="PS00170">
    <property type="entry name" value="CSA_PPIASE_1"/>
    <property type="match status" value="1"/>
</dbReference>
<dbReference type="Pfam" id="PF00160">
    <property type="entry name" value="Pro_isomerase"/>
    <property type="match status" value="1"/>
</dbReference>
<dbReference type="Gene3D" id="2.40.100.10">
    <property type="entry name" value="Cyclophilin-like"/>
    <property type="match status" value="1"/>
</dbReference>
<feature type="region of interest" description="Disordered" evidence="3">
    <location>
        <begin position="296"/>
        <end position="639"/>
    </location>
</feature>
<dbReference type="STRING" id="2880.D8LFJ0"/>
<organism evidence="5 6">
    <name type="scientific">Ectocarpus siliculosus</name>
    <name type="common">Brown alga</name>
    <name type="synonym">Conferva siliculosa</name>
    <dbReference type="NCBI Taxonomy" id="2880"/>
    <lineage>
        <taxon>Eukaryota</taxon>
        <taxon>Sar</taxon>
        <taxon>Stramenopiles</taxon>
        <taxon>Ochrophyta</taxon>
        <taxon>PX clade</taxon>
        <taxon>Phaeophyceae</taxon>
        <taxon>Ectocarpales</taxon>
        <taxon>Ectocarpaceae</taxon>
        <taxon>Ectocarpus</taxon>
    </lineage>
</organism>
<feature type="compositionally biased region" description="Basic and acidic residues" evidence="3">
    <location>
        <begin position="584"/>
        <end position="639"/>
    </location>
</feature>
<dbReference type="Proteomes" id="UP000002630">
    <property type="component" value="Unassembled WGS sequence"/>
</dbReference>
<dbReference type="InterPro" id="IPR044666">
    <property type="entry name" value="Cyclophilin_A-like"/>
</dbReference>
<dbReference type="OrthoDB" id="442970at2759"/>
<dbReference type="InterPro" id="IPR002130">
    <property type="entry name" value="Cyclophilin-type_PPIase_dom"/>
</dbReference>
<feature type="compositionally biased region" description="Low complexity" evidence="3">
    <location>
        <begin position="354"/>
        <end position="364"/>
    </location>
</feature>
<feature type="compositionally biased region" description="Basic and acidic residues" evidence="3">
    <location>
        <begin position="341"/>
        <end position="353"/>
    </location>
</feature>
<feature type="compositionally biased region" description="Basic and acidic residues" evidence="3">
    <location>
        <begin position="509"/>
        <end position="520"/>
    </location>
</feature>
<dbReference type="CDD" id="cd01925">
    <property type="entry name" value="cyclophilin_CeCYP16-like"/>
    <property type="match status" value="1"/>
</dbReference>
<evidence type="ECO:0000259" key="4">
    <source>
        <dbReference type="PROSITE" id="PS50072"/>
    </source>
</evidence>
<dbReference type="InterPro" id="IPR020892">
    <property type="entry name" value="Cyclophilin-type_PPIase_CS"/>
</dbReference>
<keyword evidence="5" id="KW-0413">Isomerase</keyword>
<feature type="compositionally biased region" description="Basic and acidic residues" evidence="3">
    <location>
        <begin position="449"/>
        <end position="465"/>
    </location>
</feature>
<dbReference type="AlphaFoldDB" id="D8LFJ0"/>
<dbReference type="GO" id="GO:0071013">
    <property type="term" value="C:catalytic step 2 spliceosome"/>
    <property type="evidence" value="ECO:0007669"/>
    <property type="project" value="TreeGrafter"/>
</dbReference>
<reference evidence="5 6" key="1">
    <citation type="journal article" date="2010" name="Nature">
        <title>The Ectocarpus genome and the independent evolution of multicellularity in brown algae.</title>
        <authorList>
            <person name="Cock J.M."/>
            <person name="Sterck L."/>
            <person name="Rouze P."/>
            <person name="Scornet D."/>
            <person name="Allen A.E."/>
            <person name="Amoutzias G."/>
            <person name="Anthouard V."/>
            <person name="Artiguenave F."/>
            <person name="Aury J.M."/>
            <person name="Badger J.H."/>
            <person name="Beszteri B."/>
            <person name="Billiau K."/>
            <person name="Bonnet E."/>
            <person name="Bothwell J.H."/>
            <person name="Bowler C."/>
            <person name="Boyen C."/>
            <person name="Brownlee C."/>
            <person name="Carrano C.J."/>
            <person name="Charrier B."/>
            <person name="Cho G.Y."/>
            <person name="Coelho S.M."/>
            <person name="Collen J."/>
            <person name="Corre E."/>
            <person name="Da Silva C."/>
            <person name="Delage L."/>
            <person name="Delaroque N."/>
            <person name="Dittami S.M."/>
            <person name="Doulbeau S."/>
            <person name="Elias M."/>
            <person name="Farnham G."/>
            <person name="Gachon C.M."/>
            <person name="Gschloessl B."/>
            <person name="Heesch S."/>
            <person name="Jabbari K."/>
            <person name="Jubin C."/>
            <person name="Kawai H."/>
            <person name="Kimura K."/>
            <person name="Kloareg B."/>
            <person name="Kupper F.C."/>
            <person name="Lang D."/>
            <person name="Le Bail A."/>
            <person name="Leblanc C."/>
            <person name="Lerouge P."/>
            <person name="Lohr M."/>
            <person name="Lopez P.J."/>
            <person name="Martens C."/>
            <person name="Maumus F."/>
            <person name="Michel G."/>
            <person name="Miranda-Saavedra D."/>
            <person name="Morales J."/>
            <person name="Moreau H."/>
            <person name="Motomura T."/>
            <person name="Nagasato C."/>
            <person name="Napoli C.A."/>
            <person name="Nelson D.R."/>
            <person name="Nyvall-Collen P."/>
            <person name="Peters A.F."/>
            <person name="Pommier C."/>
            <person name="Potin P."/>
            <person name="Poulain J."/>
            <person name="Quesneville H."/>
            <person name="Read B."/>
            <person name="Rensing S.A."/>
            <person name="Ritter A."/>
            <person name="Rousvoal S."/>
            <person name="Samanta M."/>
            <person name="Samson G."/>
            <person name="Schroeder D.C."/>
            <person name="Segurens B."/>
            <person name="Strittmatter M."/>
            <person name="Tonon T."/>
            <person name="Tregear J.W."/>
            <person name="Valentin K."/>
            <person name="von Dassow P."/>
            <person name="Yamagishi T."/>
            <person name="Van de Peer Y."/>
            <person name="Wincker P."/>
        </authorList>
    </citation>
    <scope>NUCLEOTIDE SEQUENCE [LARGE SCALE GENOMIC DNA]</scope>
    <source>
        <strain evidence="6">Ec32 / CCAP1310/4</strain>
    </source>
</reference>
<dbReference type="PANTHER" id="PTHR45625">
    <property type="entry name" value="PEPTIDYL-PROLYL CIS-TRANS ISOMERASE-RELATED"/>
    <property type="match status" value="1"/>
</dbReference>
<dbReference type="GO" id="GO:0006457">
    <property type="term" value="P:protein folding"/>
    <property type="evidence" value="ECO:0007669"/>
    <property type="project" value="InterPro"/>
</dbReference>
<dbReference type="FunFam" id="2.40.100.10:FF:000007">
    <property type="entry name" value="Peptidyl-prolyl cis-trans isomerase CWC27 homolog"/>
    <property type="match status" value="1"/>
</dbReference>
<keyword evidence="2" id="KW-0539">Nucleus</keyword>
<feature type="compositionally biased region" description="Gly residues" evidence="3">
    <location>
        <begin position="308"/>
        <end position="322"/>
    </location>
</feature>
<gene>
    <name evidence="5" type="ORF">Esi_0015_0078</name>
</gene>
<accession>D8LFJ0</accession>
<evidence type="ECO:0000313" key="6">
    <source>
        <dbReference type="Proteomes" id="UP000002630"/>
    </source>
</evidence>
<evidence type="ECO:0000256" key="1">
    <source>
        <dbReference type="ARBA" id="ARBA00004123"/>
    </source>
</evidence>
<comment type="subcellular location">
    <subcellularLocation>
        <location evidence="1">Nucleus</location>
    </subcellularLocation>
</comment>
<name>D8LFJ0_ECTSI</name>